<keyword evidence="2" id="KW-1185">Reference proteome</keyword>
<evidence type="ECO:0000313" key="2">
    <source>
        <dbReference type="Proteomes" id="UP000006701"/>
    </source>
</evidence>
<name>A1CC67_ASPCL</name>
<dbReference type="Proteomes" id="UP000006701">
    <property type="component" value="Unassembled WGS sequence"/>
</dbReference>
<accession>A1CC67</accession>
<sequence>MITAIRSLAGRLNRARTGNNKAGPAEVIRNLNEIYCLIENYESAHLDADSLSAMRINCEDLILASDGSYVNSGHPVFFQPLPLARLPPPHPNDTLTQRELAVWTRCFDGVSLYERTPRDSAEFLSAVMQWHFTAFRRDVPGTKRLRPSLMEMTRWFPVDFYPYIFKDEFTELIFNSLIWAPGDAWTTGSGLSHAMFTLVIGQEPDERLLRAEALAIIAAIITRLSDPAYKRQCVVPVMVFSLLGDRKARILQAYNNSEGIMIRKSSTYSFSSPVEAKRNVDLFMQFMASEPVGDTFHLQSSSGIIDNIAQPNSSPTSLEPSGIAASDEYSADQVPSARRPLSHFENVKWGKMLSSIGSRAQLIFAGRANRQAAASTELPHIPPFAFEVSPETPFLEMGLICSGER</sequence>
<dbReference type="eggNOG" id="ENOG502SYJR">
    <property type="taxonomic scope" value="Eukaryota"/>
</dbReference>
<evidence type="ECO:0000313" key="1">
    <source>
        <dbReference type="EMBL" id="EAW12124.1"/>
    </source>
</evidence>
<proteinExistence type="predicted"/>
<dbReference type="AlphaFoldDB" id="A1CC67"/>
<dbReference type="GeneID" id="4706084"/>
<dbReference type="OrthoDB" id="4177740at2759"/>
<dbReference type="VEuPathDB" id="FungiDB:ACLA_060830"/>
<gene>
    <name evidence="1" type="ORF">ACLA_060830</name>
</gene>
<dbReference type="HOGENOM" id="CLU_679672_0_0_1"/>
<dbReference type="OMA" id="ERMFFQF"/>
<dbReference type="KEGG" id="act:ACLA_060830"/>
<reference evidence="1 2" key="1">
    <citation type="journal article" date="2008" name="PLoS Genet.">
        <title>Genomic islands in the pathogenic filamentous fungus Aspergillus fumigatus.</title>
        <authorList>
            <person name="Fedorova N.D."/>
            <person name="Khaldi N."/>
            <person name="Joardar V.S."/>
            <person name="Maiti R."/>
            <person name="Amedeo P."/>
            <person name="Anderson M.J."/>
            <person name="Crabtree J."/>
            <person name="Silva J.C."/>
            <person name="Badger J.H."/>
            <person name="Albarraq A."/>
            <person name="Angiuoli S."/>
            <person name="Bussey H."/>
            <person name="Bowyer P."/>
            <person name="Cotty P.J."/>
            <person name="Dyer P.S."/>
            <person name="Egan A."/>
            <person name="Galens K."/>
            <person name="Fraser-Liggett C.M."/>
            <person name="Haas B.J."/>
            <person name="Inman J.M."/>
            <person name="Kent R."/>
            <person name="Lemieux S."/>
            <person name="Malavazi I."/>
            <person name="Orvis J."/>
            <person name="Roemer T."/>
            <person name="Ronning C.M."/>
            <person name="Sundaram J.P."/>
            <person name="Sutton G."/>
            <person name="Turner G."/>
            <person name="Venter J.C."/>
            <person name="White O.R."/>
            <person name="Whitty B.R."/>
            <person name="Youngman P."/>
            <person name="Wolfe K.H."/>
            <person name="Goldman G.H."/>
            <person name="Wortman J.R."/>
            <person name="Jiang B."/>
            <person name="Denning D.W."/>
            <person name="Nierman W.C."/>
        </authorList>
    </citation>
    <scope>NUCLEOTIDE SEQUENCE [LARGE SCALE GENOMIC DNA]</scope>
    <source>
        <strain evidence="2">ATCC 1007 / CBS 513.65 / DSM 816 / NCTC 3887 / NRRL 1</strain>
    </source>
</reference>
<protein>
    <submittedName>
        <fullName evidence="1">Uncharacterized protein</fullName>
    </submittedName>
</protein>
<dbReference type="EMBL" id="DS027050">
    <property type="protein sequence ID" value="EAW12124.1"/>
    <property type="molecule type" value="Genomic_DNA"/>
</dbReference>
<dbReference type="RefSeq" id="XP_001273550.1">
    <property type="nucleotide sequence ID" value="XM_001273549.1"/>
</dbReference>
<organism evidence="1 2">
    <name type="scientific">Aspergillus clavatus (strain ATCC 1007 / CBS 513.65 / DSM 816 / NCTC 3887 / NRRL 1 / QM 1276 / 107)</name>
    <dbReference type="NCBI Taxonomy" id="344612"/>
    <lineage>
        <taxon>Eukaryota</taxon>
        <taxon>Fungi</taxon>
        <taxon>Dikarya</taxon>
        <taxon>Ascomycota</taxon>
        <taxon>Pezizomycotina</taxon>
        <taxon>Eurotiomycetes</taxon>
        <taxon>Eurotiomycetidae</taxon>
        <taxon>Eurotiales</taxon>
        <taxon>Aspergillaceae</taxon>
        <taxon>Aspergillus</taxon>
        <taxon>Aspergillus subgen. Fumigati</taxon>
    </lineage>
</organism>